<reference evidence="1" key="1">
    <citation type="submission" date="2013-12" db="EMBL/GenBank/DDBJ databases">
        <title>A Varibaculum cambriense genome reconstructed from a premature infant gut community with otherwise low bacterial novelty that shifts toward anaerobic metabolism during the third week of life.</title>
        <authorList>
            <person name="Brown C.T."/>
            <person name="Sharon I."/>
            <person name="Thomas B.C."/>
            <person name="Castelle C.J."/>
            <person name="Morowitz M.J."/>
            <person name="Banfield J.F."/>
        </authorList>
    </citation>
    <scope>NUCLEOTIDE SEQUENCE</scope>
</reference>
<evidence type="ECO:0000313" key="1">
    <source>
        <dbReference type="EMBL" id="ETJ33020.1"/>
    </source>
</evidence>
<protein>
    <submittedName>
        <fullName evidence="1">Uncharacterized protein</fullName>
    </submittedName>
</protein>
<dbReference type="AlphaFoldDB" id="W1XU61"/>
<feature type="non-terminal residue" evidence="1">
    <location>
        <position position="1"/>
    </location>
</feature>
<proteinExistence type="predicted"/>
<comment type="caution">
    <text evidence="1">The sequence shown here is derived from an EMBL/GenBank/DDBJ whole genome shotgun (WGS) entry which is preliminary data.</text>
</comment>
<organism evidence="1">
    <name type="scientific">human gut metagenome</name>
    <dbReference type="NCBI Taxonomy" id="408170"/>
    <lineage>
        <taxon>unclassified sequences</taxon>
        <taxon>metagenomes</taxon>
        <taxon>organismal metagenomes</taxon>
    </lineage>
</organism>
<gene>
    <name evidence="1" type="ORF">Q604_UNBC12534G0001</name>
</gene>
<sequence>QHILDSQNQNVEFAEENVKNVDVDFDTFADFMLEEL</sequence>
<dbReference type="EMBL" id="AZMM01012534">
    <property type="protein sequence ID" value="ETJ33020.1"/>
    <property type="molecule type" value="Genomic_DNA"/>
</dbReference>
<accession>W1XU61</accession>
<name>W1XU61_9ZZZZ</name>